<organism evidence="2 3">
    <name type="scientific">Botrytis deweyae</name>
    <dbReference type="NCBI Taxonomy" id="2478750"/>
    <lineage>
        <taxon>Eukaryota</taxon>
        <taxon>Fungi</taxon>
        <taxon>Dikarya</taxon>
        <taxon>Ascomycota</taxon>
        <taxon>Pezizomycotina</taxon>
        <taxon>Leotiomycetes</taxon>
        <taxon>Helotiales</taxon>
        <taxon>Sclerotiniaceae</taxon>
        <taxon>Botrytis</taxon>
    </lineage>
</organism>
<dbReference type="RefSeq" id="XP_038808241.1">
    <property type="nucleotide sequence ID" value="XM_038955512.1"/>
</dbReference>
<evidence type="ECO:0000313" key="3">
    <source>
        <dbReference type="Proteomes" id="UP000783213"/>
    </source>
</evidence>
<dbReference type="GeneID" id="62234662"/>
<sequence length="211" mass="24291">MVNNVDQLGELILKEGDKYSDLIIRFQGEAFPVHRNVICVQSKFFTAMVDRDWKDGTTCEILLDFDEADLDIFETMVRFFYHRSLGDEHDSVTLTRLYIMGGKWGIPFLKKSAASKIENILDAYSRQASSPTDAVFEMLRLAYSCLPQWDMDLKLIILHHVLKHESLEPLMKERGFEAFLVGNGRIAMDLLQAHLNAPSTALEIEQRYKDQ</sequence>
<dbReference type="PANTHER" id="PTHR47843:SF5">
    <property type="entry name" value="BTB_POZ DOMAIN PROTEIN"/>
    <property type="match status" value="1"/>
</dbReference>
<feature type="domain" description="BTB" evidence="1">
    <location>
        <begin position="20"/>
        <end position="89"/>
    </location>
</feature>
<dbReference type="InterPro" id="IPR000210">
    <property type="entry name" value="BTB/POZ_dom"/>
</dbReference>
<dbReference type="SMART" id="SM00225">
    <property type="entry name" value="BTB"/>
    <property type="match status" value="1"/>
</dbReference>
<gene>
    <name evidence="2" type="ORF">EAE98_007889</name>
</gene>
<protein>
    <recommendedName>
        <fullName evidence="1">BTB domain-containing protein</fullName>
    </recommendedName>
</protein>
<evidence type="ECO:0000259" key="1">
    <source>
        <dbReference type="PROSITE" id="PS50097"/>
    </source>
</evidence>
<dbReference type="CDD" id="cd18186">
    <property type="entry name" value="BTB_POZ_ZBTB_KLHL-like"/>
    <property type="match status" value="1"/>
</dbReference>
<reference evidence="2 3" key="1">
    <citation type="journal article" date="2020" name="Genome Biol. Evol.">
        <title>Comparative genomics of Sclerotiniaceae.</title>
        <authorList>
            <person name="Valero Jimenez C.A."/>
            <person name="Steentjes M."/>
            <person name="Scholten O.E."/>
            <person name="Van Kan J.A.L."/>
        </authorList>
    </citation>
    <scope>NUCLEOTIDE SEQUENCE [LARGE SCALE GENOMIC DNA]</scope>
    <source>
        <strain evidence="2 3">B1</strain>
    </source>
</reference>
<dbReference type="EMBL" id="RCSX01000019">
    <property type="protein sequence ID" value="KAF7923184.1"/>
    <property type="molecule type" value="Genomic_DNA"/>
</dbReference>
<dbReference type="Gene3D" id="3.30.710.10">
    <property type="entry name" value="Potassium Channel Kv1.1, Chain A"/>
    <property type="match status" value="1"/>
</dbReference>
<comment type="caution">
    <text evidence="2">The sequence shown here is derived from an EMBL/GenBank/DDBJ whole genome shotgun (WGS) entry which is preliminary data.</text>
</comment>
<dbReference type="PROSITE" id="PS50097">
    <property type="entry name" value="BTB"/>
    <property type="match status" value="1"/>
</dbReference>
<dbReference type="Proteomes" id="UP000783213">
    <property type="component" value="Unassembled WGS sequence"/>
</dbReference>
<proteinExistence type="predicted"/>
<dbReference type="Pfam" id="PF00651">
    <property type="entry name" value="BTB"/>
    <property type="match status" value="1"/>
</dbReference>
<dbReference type="InterPro" id="IPR011333">
    <property type="entry name" value="SKP1/BTB/POZ_sf"/>
</dbReference>
<evidence type="ECO:0000313" key="2">
    <source>
        <dbReference type="EMBL" id="KAF7923184.1"/>
    </source>
</evidence>
<name>A0ABQ7IGB0_9HELO</name>
<accession>A0ABQ7IGB0</accession>
<dbReference type="PANTHER" id="PTHR47843">
    <property type="entry name" value="BTB DOMAIN-CONTAINING PROTEIN-RELATED"/>
    <property type="match status" value="1"/>
</dbReference>
<dbReference type="SUPFAM" id="SSF54695">
    <property type="entry name" value="POZ domain"/>
    <property type="match status" value="1"/>
</dbReference>
<keyword evidence="3" id="KW-1185">Reference proteome</keyword>